<evidence type="ECO:0000259" key="4">
    <source>
        <dbReference type="Pfam" id="PF01494"/>
    </source>
</evidence>
<keyword evidence="1" id="KW-0285">Flavoprotein</keyword>
<reference evidence="5" key="2">
    <citation type="submission" date="2023-06" db="EMBL/GenBank/DDBJ databases">
        <authorList>
            <consortium name="Lawrence Berkeley National Laboratory"/>
            <person name="Haridas S."/>
            <person name="Hensen N."/>
            <person name="Bonometti L."/>
            <person name="Westerberg I."/>
            <person name="Brannstrom I.O."/>
            <person name="Guillou S."/>
            <person name="Cros-Aarteil S."/>
            <person name="Calhoun S."/>
            <person name="Kuo A."/>
            <person name="Mondo S."/>
            <person name="Pangilinan J."/>
            <person name="Riley R."/>
            <person name="Labutti K."/>
            <person name="Andreopoulos B."/>
            <person name="Lipzen A."/>
            <person name="Chen C."/>
            <person name="Yanf M."/>
            <person name="Daum C."/>
            <person name="Ng V."/>
            <person name="Clum A."/>
            <person name="Steindorff A."/>
            <person name="Ohm R."/>
            <person name="Martin F."/>
            <person name="Silar P."/>
            <person name="Natvig D."/>
            <person name="Lalanne C."/>
            <person name="Gautier V."/>
            <person name="Ament-Velasquez S.L."/>
            <person name="Kruys A."/>
            <person name="Hutchinson M.I."/>
            <person name="Powell A.J."/>
            <person name="Barry K."/>
            <person name="Miller A.N."/>
            <person name="Grigoriev I.V."/>
            <person name="Debuchy R."/>
            <person name="Gladieux P."/>
            <person name="Thoren M.H."/>
            <person name="Johannesson H."/>
        </authorList>
    </citation>
    <scope>NUCLEOTIDE SEQUENCE</scope>
    <source>
        <strain evidence="5">CBS 314.62</strain>
    </source>
</reference>
<dbReference type="AlphaFoldDB" id="A0AAE0XDX5"/>
<reference evidence="5" key="1">
    <citation type="journal article" date="2023" name="Mol. Phylogenet. Evol.">
        <title>Genome-scale phylogeny and comparative genomics of the fungal order Sordariales.</title>
        <authorList>
            <person name="Hensen N."/>
            <person name="Bonometti L."/>
            <person name="Westerberg I."/>
            <person name="Brannstrom I.O."/>
            <person name="Guillou S."/>
            <person name="Cros-Aarteil S."/>
            <person name="Calhoun S."/>
            <person name="Haridas S."/>
            <person name="Kuo A."/>
            <person name="Mondo S."/>
            <person name="Pangilinan J."/>
            <person name="Riley R."/>
            <person name="LaButti K."/>
            <person name="Andreopoulos B."/>
            <person name="Lipzen A."/>
            <person name="Chen C."/>
            <person name="Yan M."/>
            <person name="Daum C."/>
            <person name="Ng V."/>
            <person name="Clum A."/>
            <person name="Steindorff A."/>
            <person name="Ohm R.A."/>
            <person name="Martin F."/>
            <person name="Silar P."/>
            <person name="Natvig D.O."/>
            <person name="Lalanne C."/>
            <person name="Gautier V."/>
            <person name="Ament-Velasquez S.L."/>
            <person name="Kruys A."/>
            <person name="Hutchinson M.I."/>
            <person name="Powell A.J."/>
            <person name="Barry K."/>
            <person name="Miller A.N."/>
            <person name="Grigoriev I.V."/>
            <person name="Debuchy R."/>
            <person name="Gladieux P."/>
            <person name="Hiltunen Thoren M."/>
            <person name="Johannesson H."/>
        </authorList>
    </citation>
    <scope>NUCLEOTIDE SEQUENCE</scope>
    <source>
        <strain evidence="5">CBS 314.62</strain>
    </source>
</reference>
<comment type="caution">
    <text evidence="5">The sequence shown here is derived from an EMBL/GenBank/DDBJ whole genome shotgun (WGS) entry which is preliminary data.</text>
</comment>
<evidence type="ECO:0000256" key="2">
    <source>
        <dbReference type="ARBA" id="ARBA00022827"/>
    </source>
</evidence>
<organism evidence="5 6">
    <name type="scientific">Podospora appendiculata</name>
    <dbReference type="NCBI Taxonomy" id="314037"/>
    <lineage>
        <taxon>Eukaryota</taxon>
        <taxon>Fungi</taxon>
        <taxon>Dikarya</taxon>
        <taxon>Ascomycota</taxon>
        <taxon>Pezizomycotina</taxon>
        <taxon>Sordariomycetes</taxon>
        <taxon>Sordariomycetidae</taxon>
        <taxon>Sordariales</taxon>
        <taxon>Podosporaceae</taxon>
        <taxon>Podospora</taxon>
    </lineage>
</organism>
<dbReference type="InterPro" id="IPR036188">
    <property type="entry name" value="FAD/NAD-bd_sf"/>
</dbReference>
<feature type="domain" description="FAD-binding" evidence="4">
    <location>
        <begin position="4"/>
        <end position="120"/>
    </location>
</feature>
<evidence type="ECO:0000256" key="1">
    <source>
        <dbReference type="ARBA" id="ARBA00022630"/>
    </source>
</evidence>
<feature type="domain" description="FAD-binding" evidence="4">
    <location>
        <begin position="150"/>
        <end position="227"/>
    </location>
</feature>
<dbReference type="Proteomes" id="UP001270362">
    <property type="component" value="Unassembled WGS sequence"/>
</dbReference>
<dbReference type="Gene3D" id="3.50.50.60">
    <property type="entry name" value="FAD/NAD(P)-binding domain"/>
    <property type="match status" value="2"/>
</dbReference>
<dbReference type="PANTHER" id="PTHR43476:SF5">
    <property type="entry name" value="FAD-DEPENDENT MONOOXYGENASE"/>
    <property type="match status" value="1"/>
</dbReference>
<keyword evidence="3" id="KW-0560">Oxidoreductase</keyword>
<gene>
    <name evidence="5" type="ORF">B0T22DRAFT_516056</name>
</gene>
<dbReference type="GO" id="GO:0071949">
    <property type="term" value="F:FAD binding"/>
    <property type="evidence" value="ECO:0007669"/>
    <property type="project" value="InterPro"/>
</dbReference>
<dbReference type="Pfam" id="PF01494">
    <property type="entry name" value="FAD_binding_3"/>
    <property type="match status" value="2"/>
</dbReference>
<keyword evidence="6" id="KW-1185">Reference proteome</keyword>
<dbReference type="GO" id="GO:0016491">
    <property type="term" value="F:oxidoreductase activity"/>
    <property type="evidence" value="ECO:0007669"/>
    <property type="project" value="UniProtKB-KW"/>
</dbReference>
<proteinExistence type="predicted"/>
<evidence type="ECO:0000313" key="5">
    <source>
        <dbReference type="EMBL" id="KAK3690509.1"/>
    </source>
</evidence>
<accession>A0AAE0XDX5</accession>
<protein>
    <submittedName>
        <fullName evidence="5">3-propionate/3-hydroxycinnamic acid hydroxylase</fullName>
    </submittedName>
</protein>
<dbReference type="EMBL" id="JAULSO010000002">
    <property type="protein sequence ID" value="KAK3690509.1"/>
    <property type="molecule type" value="Genomic_DNA"/>
</dbReference>
<evidence type="ECO:0000256" key="3">
    <source>
        <dbReference type="ARBA" id="ARBA00023002"/>
    </source>
</evidence>
<name>A0AAE0XDX5_9PEZI</name>
<dbReference type="InterPro" id="IPR002938">
    <property type="entry name" value="FAD-bd"/>
</dbReference>
<dbReference type="SUPFAM" id="SSF51905">
    <property type="entry name" value="FAD/NAD(P)-binding domain"/>
    <property type="match status" value="1"/>
</dbReference>
<dbReference type="InterPro" id="IPR050631">
    <property type="entry name" value="PheA/TfdB_FAD_monoxygenase"/>
</dbReference>
<dbReference type="Gene3D" id="3.30.70.2450">
    <property type="match status" value="1"/>
</dbReference>
<evidence type="ECO:0000313" key="6">
    <source>
        <dbReference type="Proteomes" id="UP001270362"/>
    </source>
</evidence>
<sequence>MPIQVIIAGAGPAGLPLSFLLAKHGISSLILEAWPALDTRLRATQYGVPATRIFRQAGILDAIRAVSIPASAFGEISWRRIANNHEKLVKLDMSCVAGHEDRMTVIPLGDLVKIMYQKAVDEFEGLVEYLARRPDRLEKILPGYPKADEYRIGETNIYKMHSRCVERMRVGRILLAGDAAHVCNPWGGYGCMSAVLDAGGLAECLVGYYEGKADEDILDKYAEIRREKWIKYVDVRSRKNLDRVSKSDPWTVVESDKFMGILRELEGNEEKRWAFFAGE</sequence>
<dbReference type="PANTHER" id="PTHR43476">
    <property type="entry name" value="3-(3-HYDROXY-PHENYL)PROPIONATE/3-HYDROXYCINNAMIC ACID HYDROXYLASE"/>
    <property type="match status" value="1"/>
</dbReference>
<keyword evidence="2" id="KW-0274">FAD</keyword>